<evidence type="ECO:0000313" key="14">
    <source>
        <dbReference type="Proteomes" id="UP001623349"/>
    </source>
</evidence>
<dbReference type="InterPro" id="IPR017441">
    <property type="entry name" value="Protein_kinase_ATP_BS"/>
</dbReference>
<dbReference type="PROSITE" id="PS00108">
    <property type="entry name" value="PROTEIN_KINASE_ST"/>
    <property type="match status" value="1"/>
</dbReference>
<keyword evidence="4 10" id="KW-0547">Nucleotide-binding</keyword>
<comment type="caution">
    <text evidence="13">The sequence shown here is derived from an EMBL/GenBank/DDBJ whole genome shotgun (WGS) entry which is preliminary data.</text>
</comment>
<dbReference type="PROSITE" id="PS50011">
    <property type="entry name" value="PROTEIN_KINASE_DOM"/>
    <property type="match status" value="2"/>
</dbReference>
<dbReference type="Gene3D" id="3.30.930.10">
    <property type="entry name" value="Bira Bifunctional Protein, Domain 2"/>
    <property type="match status" value="1"/>
</dbReference>
<dbReference type="InterPro" id="IPR008271">
    <property type="entry name" value="Ser/Thr_kinase_AS"/>
</dbReference>
<proteinExistence type="inferred from homology"/>
<dbReference type="PANTHER" id="PTHR11042">
    <property type="entry name" value="EUKARYOTIC TRANSLATION INITIATION FACTOR 2-ALPHA KINASE EIF2-ALPHA KINASE -RELATED"/>
    <property type="match status" value="1"/>
</dbReference>
<feature type="binding site" evidence="10">
    <location>
        <position position="580"/>
    </location>
    <ligand>
        <name>ATP</name>
        <dbReference type="ChEBI" id="CHEBI:30616"/>
    </ligand>
</feature>
<keyword evidence="6 10" id="KW-0067">ATP-binding</keyword>
<dbReference type="Gene3D" id="3.30.200.20">
    <property type="entry name" value="Phosphorylase Kinase, domain 1"/>
    <property type="match status" value="1"/>
</dbReference>
<feature type="compositionally biased region" description="Acidic residues" evidence="11">
    <location>
        <begin position="715"/>
        <end position="725"/>
    </location>
</feature>
<dbReference type="Gene3D" id="3.40.50.800">
    <property type="entry name" value="Anticodon-binding domain"/>
    <property type="match status" value="1"/>
</dbReference>
<feature type="region of interest" description="Disordered" evidence="11">
    <location>
        <begin position="623"/>
        <end position="745"/>
    </location>
</feature>
<evidence type="ECO:0000256" key="11">
    <source>
        <dbReference type="SAM" id="MobiDB-lite"/>
    </source>
</evidence>
<evidence type="ECO:0000256" key="5">
    <source>
        <dbReference type="ARBA" id="ARBA00022777"/>
    </source>
</evidence>
<evidence type="ECO:0000256" key="10">
    <source>
        <dbReference type="PROSITE-ProRule" id="PRU10141"/>
    </source>
</evidence>
<protein>
    <recommendedName>
        <fullName evidence="1">non-specific serine/threonine protein kinase</fullName>
        <ecNumber evidence="1">2.7.11.1</ecNumber>
    </recommendedName>
</protein>
<dbReference type="InterPro" id="IPR041715">
    <property type="entry name" value="HisRS-like_core"/>
</dbReference>
<dbReference type="Gene3D" id="1.10.510.10">
    <property type="entry name" value="Transferase(Phosphotransferase) domain 1"/>
    <property type="match status" value="2"/>
</dbReference>
<evidence type="ECO:0000259" key="12">
    <source>
        <dbReference type="PROSITE" id="PS50011"/>
    </source>
</evidence>
<gene>
    <name evidence="13" type="ORF">APTSU1_000193900</name>
</gene>
<dbReference type="PANTHER" id="PTHR11042:SF136">
    <property type="entry name" value="EIF-2-ALPHA KINASE GCN2"/>
    <property type="match status" value="1"/>
</dbReference>
<comment type="catalytic activity">
    <reaction evidence="9">
        <text>L-seryl-[protein] + ATP = O-phospho-L-seryl-[protein] + ADP + H(+)</text>
        <dbReference type="Rhea" id="RHEA:17989"/>
        <dbReference type="Rhea" id="RHEA-COMP:9863"/>
        <dbReference type="Rhea" id="RHEA-COMP:11604"/>
        <dbReference type="ChEBI" id="CHEBI:15378"/>
        <dbReference type="ChEBI" id="CHEBI:29999"/>
        <dbReference type="ChEBI" id="CHEBI:30616"/>
        <dbReference type="ChEBI" id="CHEBI:83421"/>
        <dbReference type="ChEBI" id="CHEBI:456216"/>
        <dbReference type="EC" id="2.7.11.1"/>
    </reaction>
</comment>
<dbReference type="InterPro" id="IPR045864">
    <property type="entry name" value="aa-tRNA-synth_II/BPL/LPL"/>
</dbReference>
<organism evidence="13 14">
    <name type="scientific">Apodemus speciosus</name>
    <name type="common">Large Japanese field mouse</name>
    <dbReference type="NCBI Taxonomy" id="105296"/>
    <lineage>
        <taxon>Eukaryota</taxon>
        <taxon>Metazoa</taxon>
        <taxon>Chordata</taxon>
        <taxon>Craniata</taxon>
        <taxon>Vertebrata</taxon>
        <taxon>Euteleostomi</taxon>
        <taxon>Mammalia</taxon>
        <taxon>Eutheria</taxon>
        <taxon>Euarchontoglires</taxon>
        <taxon>Glires</taxon>
        <taxon>Rodentia</taxon>
        <taxon>Myomorpha</taxon>
        <taxon>Muroidea</taxon>
        <taxon>Muridae</taxon>
        <taxon>Murinae</taxon>
        <taxon>Apodemus</taxon>
    </lineage>
</organism>
<dbReference type="InterPro" id="IPR050339">
    <property type="entry name" value="CC_SR_Kinase"/>
</dbReference>
<evidence type="ECO:0000256" key="2">
    <source>
        <dbReference type="ARBA" id="ARBA00022527"/>
    </source>
</evidence>
<feature type="region of interest" description="Disordered" evidence="11">
    <location>
        <begin position="252"/>
        <end position="278"/>
    </location>
</feature>
<dbReference type="InterPro" id="IPR011009">
    <property type="entry name" value="Kinase-like_dom_sf"/>
</dbReference>
<feature type="region of interest" description="Disordered" evidence="11">
    <location>
        <begin position="163"/>
        <end position="184"/>
    </location>
</feature>
<dbReference type="CDD" id="cd14046">
    <property type="entry name" value="STKc_EIF2AK4_GCN2_rpt2"/>
    <property type="match status" value="1"/>
</dbReference>
<feature type="compositionally biased region" description="Acidic residues" evidence="11">
    <location>
        <begin position="692"/>
        <end position="701"/>
    </location>
</feature>
<dbReference type="SUPFAM" id="SSF55681">
    <property type="entry name" value="Class II aaRS and biotin synthetases"/>
    <property type="match status" value="1"/>
</dbReference>
<dbReference type="EMBL" id="BAAFST010000002">
    <property type="protein sequence ID" value="GAB1286709.1"/>
    <property type="molecule type" value="Genomic_DNA"/>
</dbReference>
<dbReference type="Pfam" id="PF00069">
    <property type="entry name" value="Pkinase"/>
    <property type="match status" value="3"/>
</dbReference>
<evidence type="ECO:0000256" key="7">
    <source>
        <dbReference type="ARBA" id="ARBA00037982"/>
    </source>
</evidence>
<evidence type="ECO:0000256" key="1">
    <source>
        <dbReference type="ARBA" id="ARBA00012513"/>
    </source>
</evidence>
<dbReference type="PROSITE" id="PS00107">
    <property type="entry name" value="PROTEIN_KINASE_ATP"/>
    <property type="match status" value="1"/>
</dbReference>
<keyword evidence="2 13" id="KW-0723">Serine/threonine-protein kinase</keyword>
<evidence type="ECO:0000256" key="6">
    <source>
        <dbReference type="ARBA" id="ARBA00022840"/>
    </source>
</evidence>
<dbReference type="InterPro" id="IPR036621">
    <property type="entry name" value="Anticodon-bd_dom_sf"/>
</dbReference>
<dbReference type="EC" id="2.7.11.1" evidence="1"/>
<dbReference type="Proteomes" id="UP001623349">
    <property type="component" value="Unassembled WGS sequence"/>
</dbReference>
<comment type="similarity">
    <text evidence="7">Belongs to the protein kinase superfamily. Ser/Thr protein kinase family. GCN2 subfamily.</text>
</comment>
<dbReference type="CDD" id="cd23823">
    <property type="entry name" value="RWD_GCN2"/>
    <property type="match status" value="1"/>
</dbReference>
<keyword evidence="3" id="KW-0808">Transferase</keyword>
<feature type="domain" description="Protein kinase" evidence="12">
    <location>
        <begin position="280"/>
        <end position="548"/>
    </location>
</feature>
<dbReference type="CDD" id="cd14012">
    <property type="entry name" value="PK_eIF2AK_GCN2_rpt1"/>
    <property type="match status" value="1"/>
</dbReference>
<comment type="catalytic activity">
    <reaction evidence="8">
        <text>L-threonyl-[protein] + ATP = O-phospho-L-threonyl-[protein] + ADP + H(+)</text>
        <dbReference type="Rhea" id="RHEA:46608"/>
        <dbReference type="Rhea" id="RHEA-COMP:11060"/>
        <dbReference type="Rhea" id="RHEA-COMP:11605"/>
        <dbReference type="ChEBI" id="CHEBI:15378"/>
        <dbReference type="ChEBI" id="CHEBI:30013"/>
        <dbReference type="ChEBI" id="CHEBI:30616"/>
        <dbReference type="ChEBI" id="CHEBI:61977"/>
        <dbReference type="ChEBI" id="CHEBI:456216"/>
        <dbReference type="EC" id="2.7.11.1"/>
    </reaction>
</comment>
<dbReference type="Pfam" id="PF12745">
    <property type="entry name" value="HGTP_anticodon2"/>
    <property type="match status" value="1"/>
</dbReference>
<evidence type="ECO:0000313" key="13">
    <source>
        <dbReference type="EMBL" id="GAB1286709.1"/>
    </source>
</evidence>
<dbReference type="GO" id="GO:0004674">
    <property type="term" value="F:protein serine/threonine kinase activity"/>
    <property type="evidence" value="ECO:0007669"/>
    <property type="project" value="UniProtKB-KW"/>
</dbReference>
<sequence length="1653" mass="186764">MRADRVREPPEINLVLYPQGLTGEEVYVQVELRVKCPPTYPDVDFIHSGRYLTVALQGGNEALRECTIADYSGRLCQGVPEIELKNAKGLSNESINVLKSDLEELAKKQCGEWREGELCRPASGPLTSVLYGQVTARMLMGPSCPTVMIFELAHHVQSFLSEHNKPPPKSFHEEMLERQAQEKQQRMLEARRKQEQEQREILHEIQRRKEEIKEEKKRKEMAKQERLEVTSLTNQDYASKKDPAGHRAATILHGGSPDFVGNGKARAHSSGRSRRERQCVGSDEQLGKVVYNALETATGSFVLLHEWVLQWRKKMGPRLTSQEKEKVDKCKKQIQGAETEFSSLVKLSHPNIARYFAMNSREEEDSIVIDILAEHISGISLATHLSHSGPVPVHQLRKYTAQLLAGLDYLHSNSVVHKVLSMSSILVDAEGTVKITDYSISKRLADICKEDVCEQTRVHFSDSALPYKTGKKGDVWRLGLLLLSLSQGQECGDYPVTIPSDLPADFQDFLKNPEDSGGQDYLETIIPSSQLPSAAFFSETQRQFSRYFIEFEELQLLGKGAFGAVIKVQNKLDGCCYAVKRIPINPASRHFRRIKGEVTLLSRLHHENIVRYYNAWIERHERPAVPGTPPPDSTPQAQDSPATCGKASGDTEELGSVEAAAPPPILSSSVEWSTSAERSTSARFPVTGQDSSSDEEDEDEHDGVFSQSFLPASDSDSDIIFDNEDENSKSQNQDEACNQKDSGHEIEPSVTTKAVHYLYIQMEYCEKSTLRDTIDQGLFRDTSRLWRLFREILDGLAYIHEKGMIHRDLKPVNIFLDSDDHVKIGDFGLATDHLAFAAEGRQDDQAGDHVIKSDPSAQKVDLFSLGIIFFEMSYHPMVTASERIFVLNQLRDPESPKFPDDFDDGEHSKQKSVISWLLNHDPAKRPTATELLKSELLPPPQMEESELHEVLHHTLANIDGKAYRTMMSQIFCQHISPAIDYTYDSDILKGNFLIRTAKIQQLVCETIIRVFKRHGAVQLCTPLLLPRNRHIYEHNEAALFMDHSGMLVMLPFDLRVPFARYVARNNILNVKRYCIERVFRPRKLDRFHPKELLECAFDIVTSTTNSSLPTAETIYTIYEVIQEFPALQERNYIIYLNHTMLLKAILLHCGIPEDKLSQVYVILYDAVTEKLTRREVEAKFCNLSLSSNSLCRLYKFIEQKGDLQDLTPTINSLTKQKTGVAQLVKYSLKDLEEVVGLLKKLGVKLQVSINLGLVYKVQQHNGIIFQFLAFSKRRQRLVPEILAAGGRYDLLIPKFRGPQTVGPVPTAVGVSIAIDKIFAAVLAVEEPVTVSSCDLLVVSVGQMSMSRAINLTQKLWTAGITAEIMYDWSQSQEELQEYCRHHEITYVALVSDKEGSHVKVKSFEKERQTEKRVLESDLVDHVMQKLRTKAGDERTFRDASDNLAVQTPKGSFSNASGLFEIHGTTVVPTVSVLSPEKLSASTRRRHEIQRPEEDIRSPGTGLGDDVGYADIQTRLQTTLANLHQKSSEIEILAVDLPKETILQFLSLESLTEGRQGKKEPQKNVAAGWLASWLAGWLAGLLEGLLYKPGLPSQDVWDADEQAFDTTVKQLLSRLPKQRYLKLICDEIYNIKVEKKVSVLFLYSYRDDYYRILF</sequence>
<evidence type="ECO:0000256" key="3">
    <source>
        <dbReference type="ARBA" id="ARBA00022679"/>
    </source>
</evidence>
<dbReference type="Gene3D" id="3.10.110.10">
    <property type="entry name" value="Ubiquitin Conjugating Enzyme"/>
    <property type="match status" value="1"/>
</dbReference>
<feature type="domain" description="Protein kinase" evidence="12">
    <location>
        <begin position="551"/>
        <end position="937"/>
    </location>
</feature>
<dbReference type="InterPro" id="IPR016135">
    <property type="entry name" value="UBQ-conjugating_enzyme/RWD"/>
</dbReference>
<feature type="compositionally biased region" description="Basic residues" evidence="11">
    <location>
        <begin position="265"/>
        <end position="275"/>
    </location>
</feature>
<evidence type="ECO:0000256" key="8">
    <source>
        <dbReference type="ARBA" id="ARBA00047899"/>
    </source>
</evidence>
<accession>A0ABQ0EHX7</accession>
<dbReference type="SMART" id="SM00220">
    <property type="entry name" value="S_TKc"/>
    <property type="match status" value="1"/>
</dbReference>
<feature type="region of interest" description="Disordered" evidence="11">
    <location>
        <begin position="1481"/>
        <end position="1503"/>
    </location>
</feature>
<keyword evidence="5 13" id="KW-0418">Kinase</keyword>
<evidence type="ECO:0000256" key="9">
    <source>
        <dbReference type="ARBA" id="ARBA00048679"/>
    </source>
</evidence>
<name>A0ABQ0EHX7_APOSI</name>
<feature type="compositionally biased region" description="Polar residues" evidence="11">
    <location>
        <begin position="666"/>
        <end position="682"/>
    </location>
</feature>
<evidence type="ECO:0000256" key="4">
    <source>
        <dbReference type="ARBA" id="ARBA00022741"/>
    </source>
</evidence>
<dbReference type="SUPFAM" id="SSF56112">
    <property type="entry name" value="Protein kinase-like (PK-like)"/>
    <property type="match status" value="2"/>
</dbReference>
<dbReference type="Pfam" id="PF13393">
    <property type="entry name" value="tRNA-synt_His"/>
    <property type="match status" value="1"/>
</dbReference>
<dbReference type="InterPro" id="IPR000719">
    <property type="entry name" value="Prot_kinase_dom"/>
</dbReference>
<reference evidence="13 14" key="1">
    <citation type="submission" date="2024-08" db="EMBL/GenBank/DDBJ databases">
        <title>The draft genome of Apodemus speciosus.</title>
        <authorList>
            <person name="Nabeshima K."/>
            <person name="Suzuki S."/>
            <person name="Onuma M."/>
        </authorList>
    </citation>
    <scope>NUCLEOTIDE SEQUENCE [LARGE SCALE GENOMIC DNA]</scope>
    <source>
        <strain evidence="13">IB14-021</strain>
    </source>
</reference>
<keyword evidence="14" id="KW-1185">Reference proteome</keyword>
<dbReference type="InterPro" id="IPR024435">
    <property type="entry name" value="HisRS-related_dom"/>
</dbReference>